<dbReference type="Proteomes" id="UP000182987">
    <property type="component" value="Chromosome"/>
</dbReference>
<dbReference type="PATRIC" id="fig|1440763.5.peg.1402"/>
<protein>
    <submittedName>
        <fullName evidence="2">Uncharacterized protein</fullName>
    </submittedName>
</protein>
<evidence type="ECO:0000256" key="1">
    <source>
        <dbReference type="SAM" id="MobiDB-lite"/>
    </source>
</evidence>
<organism evidence="2 3">
    <name type="scientific">Luteibacter rhizovicinus DSM 16549</name>
    <dbReference type="NCBI Taxonomy" id="1440763"/>
    <lineage>
        <taxon>Bacteria</taxon>
        <taxon>Pseudomonadati</taxon>
        <taxon>Pseudomonadota</taxon>
        <taxon>Gammaproteobacteria</taxon>
        <taxon>Lysobacterales</taxon>
        <taxon>Rhodanobacteraceae</taxon>
        <taxon>Luteibacter</taxon>
    </lineage>
</organism>
<dbReference type="STRING" id="1440763.BJI69_13630"/>
<feature type="compositionally biased region" description="Basic and acidic residues" evidence="1">
    <location>
        <begin position="42"/>
        <end position="52"/>
    </location>
</feature>
<feature type="region of interest" description="Disordered" evidence="1">
    <location>
        <begin position="1"/>
        <end position="66"/>
    </location>
</feature>
<feature type="compositionally biased region" description="Polar residues" evidence="1">
    <location>
        <begin position="56"/>
        <end position="66"/>
    </location>
</feature>
<evidence type="ECO:0000313" key="3">
    <source>
        <dbReference type="Proteomes" id="UP000182987"/>
    </source>
</evidence>
<evidence type="ECO:0000313" key="2">
    <source>
        <dbReference type="EMBL" id="APG04830.1"/>
    </source>
</evidence>
<accession>A0A0G9HIB9</accession>
<gene>
    <name evidence="2" type="ORF">BJI69_13630</name>
</gene>
<name>A0A0G9HIB9_9GAMM</name>
<dbReference type="AlphaFoldDB" id="A0A0G9HIB9"/>
<keyword evidence="3" id="KW-1185">Reference proteome</keyword>
<reference evidence="3" key="1">
    <citation type="submission" date="2016-09" db="EMBL/GenBank/DDBJ databases">
        <authorList>
            <person name="Lysoe E."/>
        </authorList>
    </citation>
    <scope>NUCLEOTIDE SEQUENCE [LARGE SCALE GENOMIC DNA]</scope>
    <source>
        <strain evidence="3">LJ96T</strain>
    </source>
</reference>
<proteinExistence type="predicted"/>
<dbReference type="EMBL" id="CP017480">
    <property type="protein sequence ID" value="APG04830.1"/>
    <property type="molecule type" value="Genomic_DNA"/>
</dbReference>
<sequence>MPMTDIAFASTTGGSATVPGDAPVQPEPQPNQPDSDPGEPDPGSREFPEEGGPHQAAQQNPDDVER</sequence>
<dbReference type="KEGG" id="lrz:BJI69_13630"/>